<evidence type="ECO:0000259" key="1">
    <source>
        <dbReference type="Pfam" id="PF00496"/>
    </source>
</evidence>
<accession>A0A176YZM0</accession>
<dbReference type="Pfam" id="PF00496">
    <property type="entry name" value="SBP_bac_5"/>
    <property type="match status" value="1"/>
</dbReference>
<dbReference type="Gene3D" id="3.40.190.10">
    <property type="entry name" value="Periplasmic binding protein-like II"/>
    <property type="match status" value="1"/>
</dbReference>
<dbReference type="RefSeq" id="WP_145927881.1">
    <property type="nucleotide sequence ID" value="NZ_LSEF01000083.1"/>
</dbReference>
<evidence type="ECO:0000313" key="3">
    <source>
        <dbReference type="Proteomes" id="UP000077173"/>
    </source>
</evidence>
<dbReference type="AlphaFoldDB" id="A0A176YZM0"/>
<dbReference type="SUPFAM" id="SSF53850">
    <property type="entry name" value="Periplasmic binding protein-like II"/>
    <property type="match status" value="1"/>
</dbReference>
<comment type="caution">
    <text evidence="2">The sequence shown here is derived from an EMBL/GenBank/DDBJ whole genome shotgun (WGS) entry which is preliminary data.</text>
</comment>
<gene>
    <name evidence="2" type="ORF">AXW67_20230</name>
</gene>
<keyword evidence="3" id="KW-1185">Reference proteome</keyword>
<proteinExistence type="predicted"/>
<dbReference type="EMBL" id="LSEF01000083">
    <property type="protein sequence ID" value="OAF12349.1"/>
    <property type="molecule type" value="Genomic_DNA"/>
</dbReference>
<protein>
    <recommendedName>
        <fullName evidence="1">Solute-binding protein family 5 domain-containing protein</fullName>
    </recommendedName>
</protein>
<sequence length="78" mass="8881">MKRSTLAASFATVLCRKTFKSNKFVLELAESYKFISDTQIDFKIRKGVKFYDGALLTADDVVTLNLVSRRDFLRATPL</sequence>
<evidence type="ECO:0000313" key="2">
    <source>
        <dbReference type="EMBL" id="OAF12349.1"/>
    </source>
</evidence>
<dbReference type="InterPro" id="IPR000914">
    <property type="entry name" value="SBP_5_dom"/>
</dbReference>
<name>A0A176YZM0_9BRAD</name>
<feature type="domain" description="Solute-binding protein family 5" evidence="1">
    <location>
        <begin position="24"/>
        <end position="63"/>
    </location>
</feature>
<dbReference type="Proteomes" id="UP000077173">
    <property type="component" value="Unassembled WGS sequence"/>
</dbReference>
<reference evidence="2 3" key="1">
    <citation type="submission" date="2016-02" db="EMBL/GenBank/DDBJ databases">
        <title>Draft genome sequence of the strain BR 10247T Bradyrhizobium neotropicale isolated from nodules of Centrolobium paraense.</title>
        <authorList>
            <person name="Simoes-Araujo J.L."/>
            <person name="Barauna A.C."/>
            <person name="Silva K."/>
            <person name="Zilli J.E."/>
        </authorList>
    </citation>
    <scope>NUCLEOTIDE SEQUENCE [LARGE SCALE GENOMIC DNA]</scope>
    <source>
        <strain evidence="2 3">BR 10247</strain>
    </source>
</reference>
<organism evidence="2 3">
    <name type="scientific">Bradyrhizobium neotropicale</name>
    <dbReference type="NCBI Taxonomy" id="1497615"/>
    <lineage>
        <taxon>Bacteria</taxon>
        <taxon>Pseudomonadati</taxon>
        <taxon>Pseudomonadota</taxon>
        <taxon>Alphaproteobacteria</taxon>
        <taxon>Hyphomicrobiales</taxon>
        <taxon>Nitrobacteraceae</taxon>
        <taxon>Bradyrhizobium</taxon>
    </lineage>
</organism>